<keyword evidence="4" id="KW-1185">Reference proteome</keyword>
<dbReference type="GO" id="GO:0016787">
    <property type="term" value="F:hydrolase activity"/>
    <property type="evidence" value="ECO:0007669"/>
    <property type="project" value="UniProtKB-KW"/>
</dbReference>
<dbReference type="Gene3D" id="1.20.58.2150">
    <property type="match status" value="1"/>
</dbReference>
<dbReference type="Pfam" id="PF15979">
    <property type="entry name" value="Glyco_hydro_115"/>
    <property type="match status" value="1"/>
</dbReference>
<feature type="domain" description="Gylcosyl hydrolase 115 C-terminal" evidence="2">
    <location>
        <begin position="689"/>
        <end position="857"/>
    </location>
</feature>
<gene>
    <name evidence="3" type="ORF">V2H41_13130</name>
</gene>
<dbReference type="SUPFAM" id="SSF55545">
    <property type="entry name" value="beta-N-acetylhexosaminidase-like domain"/>
    <property type="match status" value="1"/>
</dbReference>
<dbReference type="RefSeq" id="WP_330975623.1">
    <property type="nucleotide sequence ID" value="NZ_JAZGLY010000009.1"/>
</dbReference>
<accession>A0ABU7RJT5</accession>
<dbReference type="EMBL" id="JAZGLY010000009">
    <property type="protein sequence ID" value="MEE6188217.1"/>
    <property type="molecule type" value="Genomic_DNA"/>
</dbReference>
<dbReference type="InterPro" id="IPR029018">
    <property type="entry name" value="Hex-like_dom2"/>
</dbReference>
<evidence type="ECO:0000256" key="1">
    <source>
        <dbReference type="ARBA" id="ARBA00022801"/>
    </source>
</evidence>
<proteinExistence type="predicted"/>
<dbReference type="Gene3D" id="3.20.20.520">
    <property type="entry name" value="Glycosyl hydrolase family 115"/>
    <property type="match status" value="1"/>
</dbReference>
<dbReference type="InterPro" id="IPR042301">
    <property type="entry name" value="GH115_sf"/>
</dbReference>
<dbReference type="Gene3D" id="3.30.379.10">
    <property type="entry name" value="Chitobiase/beta-hexosaminidase domain 2-like"/>
    <property type="match status" value="1"/>
</dbReference>
<dbReference type="Gene3D" id="2.60.120.1620">
    <property type="match status" value="1"/>
</dbReference>
<dbReference type="InterPro" id="IPR031924">
    <property type="entry name" value="GH115"/>
</dbReference>
<dbReference type="Proteomes" id="UP001357452">
    <property type="component" value="Unassembled WGS sequence"/>
</dbReference>
<evidence type="ECO:0000259" key="2">
    <source>
        <dbReference type="Pfam" id="PF17829"/>
    </source>
</evidence>
<dbReference type="Pfam" id="PF17829">
    <property type="entry name" value="GH115_C"/>
    <property type="match status" value="1"/>
</dbReference>
<comment type="caution">
    <text evidence="3">The sequence shown here is derived from an EMBL/GenBank/DDBJ whole genome shotgun (WGS) entry which is preliminary data.</text>
</comment>
<dbReference type="InterPro" id="IPR041437">
    <property type="entry name" value="GH115_C"/>
</dbReference>
<keyword evidence="1 3" id="KW-0378">Hydrolase</keyword>
<reference evidence="3 4" key="1">
    <citation type="submission" date="2024-01" db="EMBL/GenBank/DDBJ databases">
        <title>Niabella digestum sp. nov., isolated from waste digestion system.</title>
        <authorList>
            <person name="Zhang L."/>
        </authorList>
    </citation>
    <scope>NUCLEOTIDE SEQUENCE [LARGE SCALE GENOMIC DNA]</scope>
    <source>
        <strain evidence="3 4">A18</strain>
    </source>
</reference>
<organism evidence="3 4">
    <name type="scientific">Niabella digestorum</name>
    <dbReference type="NCBI Taxonomy" id="3117701"/>
    <lineage>
        <taxon>Bacteria</taxon>
        <taxon>Pseudomonadati</taxon>
        <taxon>Bacteroidota</taxon>
        <taxon>Chitinophagia</taxon>
        <taxon>Chitinophagales</taxon>
        <taxon>Chitinophagaceae</taxon>
        <taxon>Niabella</taxon>
    </lineage>
</organism>
<dbReference type="PANTHER" id="PTHR37842">
    <property type="match status" value="1"/>
</dbReference>
<protein>
    <submittedName>
        <fullName evidence="3">Glycosyl hydrolase 115 family protein</fullName>
    </submittedName>
</protein>
<evidence type="ECO:0000313" key="4">
    <source>
        <dbReference type="Proteomes" id="UP001357452"/>
    </source>
</evidence>
<evidence type="ECO:0000313" key="3">
    <source>
        <dbReference type="EMBL" id="MEE6188217.1"/>
    </source>
</evidence>
<sequence>MKQSFIAILIVFFFGTIHAQDFITETRSNNSFAIVSDNKATPIYIDQNADTLIHIAAHLLQKDIAAVTGHQPQIIHNLSAGLKQVIIIGIVDKDPLLVGLAKDKKLNANALKGKWEAFQLQTIKSPTKGVDKALIITGSDRRGTAYAVLELSKQLGVSPWYWWADVPVTKRHNTYFKNGVYFYDSPSVKYRGIFINDEEPAFGGWAREKFGGINSKMYVHIFELLLRLKGNYLWPAMWGKAFNEDDPENPKLAHAYGIVMGTSHHEPMMRAQKEWTTHKKEYGGAWNYYTNKEGLLKFWEDGFRRNKDYDNIVTLGMRGDGDEPMPDLGSIEANYQLLESIIKDQRNIIEQITGRPAHETPQMWALYKEVQEYYDRGMKAPDDVTLLLCDDNWGNIRRMPPSNARKRSGGYGIYYHYDYVGGPRNYKWINTNNIARVWEQMHIAYEYGADKVWIVNVGDLKPMELPISFFLDYAWDVKRWNASNLRSYYTYWAEQQFGKSYAKEIGDIMRKYALYASRRKPELLNANTYSILNYNEAEKITKDWNQLLEEAQKIYNLIPATHKDAYYQLVLHPVKAYGNLQNMYTAHAWNQYYAKQNNTLANEYAEKVKHFYQQDSLITLEYHSINNGKWNHMMAQKHIGYTFWQEPRVQRMPEVQYVTNGTDNKPYAPDATIKTARDLIKGTPDRNSFYEQNGYVSIAAVHYSAKKDIGSLYWTTIPDIGKCGDGITLNPVTYQHKNNQAQAVLEYDIYTYSQGDFEIQAWFSPTLNFNNEKEGMQFAISVDNETPQTISVNKEAVDSRDWSMWVSNNIIIKKSKHHINQPGRHTVKIFCNTPGLVLQKLIVDFGGLQYSYLGPSETIVHKKK</sequence>
<name>A0ABU7RJT5_9BACT</name>
<dbReference type="PANTHER" id="PTHR37842:SF2">
    <property type="entry name" value="GYLCOSYL HYDROLASE 115 C-TERMINAL DOMAIN-CONTAINING PROTEIN"/>
    <property type="match status" value="1"/>
</dbReference>